<name>A0ABX1CPM8_9SPHN</name>
<dbReference type="RefSeq" id="WP_168134326.1">
    <property type="nucleotide sequence ID" value="NZ_JAAVJH010000005.1"/>
</dbReference>
<dbReference type="PROSITE" id="PS51257">
    <property type="entry name" value="PROKAR_LIPOPROTEIN"/>
    <property type="match status" value="1"/>
</dbReference>
<protein>
    <submittedName>
        <fullName evidence="3">CAP domain-containing protein</fullName>
    </submittedName>
</protein>
<evidence type="ECO:0000256" key="1">
    <source>
        <dbReference type="SAM" id="MobiDB-lite"/>
    </source>
</evidence>
<dbReference type="Proteomes" id="UP000732399">
    <property type="component" value="Unassembled WGS sequence"/>
</dbReference>
<feature type="domain" description="SCP" evidence="2">
    <location>
        <begin position="113"/>
        <end position="223"/>
    </location>
</feature>
<feature type="region of interest" description="Disordered" evidence="1">
    <location>
        <begin position="25"/>
        <end position="71"/>
    </location>
</feature>
<feature type="compositionally biased region" description="Low complexity" evidence="1">
    <location>
        <begin position="31"/>
        <end position="40"/>
    </location>
</feature>
<sequence length="366" mass="38240">MRIIRQRLTHAALAFPLLLTGCGGEGGGDGSSSTPIVVAPAPAPSPSPTASVPAPSPSPTSAPTPTSVVVPPAPPRPASWAAGAAALYTSAPDVPGCRTGTLAQAVKDDVLLRMNALRALHGLAPVTYNEADDAQMMQSSLMMAANGALEHTPPSTWKCWSQTGYDGSSTGNLYGGTISPFLVWSTEDDFIGGWMTEVNNLIANNVGHRRWMLDPFLGKIAYGRVAQVLADGKRTDAATLKVFNFTGGVPAPSTVPAFVAYPQGDYPARWFDTRALLSFSAISSTASRGANGNVSFANATITVRDPGGTALAVSEVSFDNVGYGIPNNLQWKLAGLQSNVRYAVTIANVRVAGAARTYDYTFRIVP</sequence>
<gene>
    <name evidence="3" type="ORF">HBH26_09270</name>
</gene>
<keyword evidence="4" id="KW-1185">Reference proteome</keyword>
<reference evidence="3 4" key="1">
    <citation type="submission" date="2020-03" db="EMBL/GenBank/DDBJ databases">
        <authorList>
            <person name="Wang L."/>
            <person name="He N."/>
            <person name="Li Y."/>
            <person name="Fang Y."/>
            <person name="Zhang F."/>
        </authorList>
    </citation>
    <scope>NUCLEOTIDE SEQUENCE [LARGE SCALE GENOMIC DNA]</scope>
    <source>
        <strain evidence="3 4">36D10-4-7</strain>
    </source>
</reference>
<dbReference type="CDD" id="cd05379">
    <property type="entry name" value="CAP_bacterial"/>
    <property type="match status" value="1"/>
</dbReference>
<dbReference type="EMBL" id="JAAVJH010000005">
    <property type="protein sequence ID" value="NJR78776.1"/>
    <property type="molecule type" value="Genomic_DNA"/>
</dbReference>
<proteinExistence type="predicted"/>
<evidence type="ECO:0000313" key="4">
    <source>
        <dbReference type="Proteomes" id="UP000732399"/>
    </source>
</evidence>
<comment type="caution">
    <text evidence="3">The sequence shown here is derived from an EMBL/GenBank/DDBJ whole genome shotgun (WGS) entry which is preliminary data.</text>
</comment>
<dbReference type="InterPro" id="IPR014044">
    <property type="entry name" value="CAP_dom"/>
</dbReference>
<dbReference type="InterPro" id="IPR035940">
    <property type="entry name" value="CAP_sf"/>
</dbReference>
<evidence type="ECO:0000313" key="3">
    <source>
        <dbReference type="EMBL" id="NJR78776.1"/>
    </source>
</evidence>
<dbReference type="Gene3D" id="3.40.33.10">
    <property type="entry name" value="CAP"/>
    <property type="match status" value="1"/>
</dbReference>
<dbReference type="SUPFAM" id="SSF55797">
    <property type="entry name" value="PR-1-like"/>
    <property type="match status" value="1"/>
</dbReference>
<organism evidence="3 4">
    <name type="scientific">Sphingomonas corticis</name>
    <dbReference type="NCBI Taxonomy" id="2722791"/>
    <lineage>
        <taxon>Bacteria</taxon>
        <taxon>Pseudomonadati</taxon>
        <taxon>Pseudomonadota</taxon>
        <taxon>Alphaproteobacteria</taxon>
        <taxon>Sphingomonadales</taxon>
        <taxon>Sphingomonadaceae</taxon>
        <taxon>Sphingomonas</taxon>
    </lineage>
</organism>
<evidence type="ECO:0000259" key="2">
    <source>
        <dbReference type="Pfam" id="PF00188"/>
    </source>
</evidence>
<dbReference type="Pfam" id="PF00188">
    <property type="entry name" value="CAP"/>
    <property type="match status" value="1"/>
</dbReference>
<accession>A0ABX1CPM8</accession>